<evidence type="ECO:0000313" key="2">
    <source>
        <dbReference type="EMBL" id="MBD5769903.1"/>
    </source>
</evidence>
<evidence type="ECO:0000256" key="1">
    <source>
        <dbReference type="SAM" id="SignalP"/>
    </source>
</evidence>
<protein>
    <submittedName>
        <fullName evidence="2">DUF1460 domain-containing protein</fullName>
    </submittedName>
</protein>
<dbReference type="Gene3D" id="2.30.260.10">
    <property type="entry name" value="putative xylanase like domain"/>
    <property type="match status" value="1"/>
</dbReference>
<feature type="signal peptide" evidence="1">
    <location>
        <begin position="1"/>
        <end position="23"/>
    </location>
</feature>
<sequence length="311" mass="34534">MNSKIKVLFSISLSYFFFSPIMAASELAEGNTPSFSQASFYQTLSASQPSLENRISALSATLLGAPYAGGSLGEGPQGKYDKEPLTRFDEFDCTTYIETVLAGAMSDSVYDFMPKLMALRYKNSDVSFVTRNHFPSLDWVPNNQDKLDDMTAFVAGDLVKVASATIDKSAWYKRINNKVVACKKGNDDCDALLTRLHSEGDAFVPELATLNYVPLTALYLDGKIINQALLDRISSGNVINMVRPDWSLKKWIGTNMNVSHQGIAIRKDGELFLRHASVVYKKVIDESFIEYFSRYTNTSSLKGFNVQALKP</sequence>
<dbReference type="Gene3D" id="1.10.287.520">
    <property type="entry name" value="Helix hairpin bin"/>
    <property type="match status" value="1"/>
</dbReference>
<dbReference type="SUPFAM" id="SSF54001">
    <property type="entry name" value="Cysteine proteinases"/>
    <property type="match status" value="1"/>
</dbReference>
<accession>A0ABR8NVG8</accession>
<dbReference type="Gene3D" id="1.10.3670.10">
    <property type="entry name" value="Putative xylanase like domain"/>
    <property type="match status" value="1"/>
</dbReference>
<dbReference type="InterPro" id="IPR010846">
    <property type="entry name" value="AmiA-like"/>
</dbReference>
<dbReference type="Proteomes" id="UP000604161">
    <property type="component" value="Unassembled WGS sequence"/>
</dbReference>
<dbReference type="RefSeq" id="WP_191593280.1">
    <property type="nucleotide sequence ID" value="NZ_JACYFC010000001.1"/>
</dbReference>
<dbReference type="InterPro" id="IPR038765">
    <property type="entry name" value="Papain-like_cys_pep_sf"/>
</dbReference>
<dbReference type="Pfam" id="PF07313">
    <property type="entry name" value="AmiA-like"/>
    <property type="match status" value="1"/>
</dbReference>
<keyword evidence="3" id="KW-1185">Reference proteome</keyword>
<name>A0ABR8NVG8_9GAMM</name>
<evidence type="ECO:0000313" key="3">
    <source>
        <dbReference type="Proteomes" id="UP000604161"/>
    </source>
</evidence>
<feature type="chain" id="PRO_5046266616" evidence="1">
    <location>
        <begin position="24"/>
        <end position="311"/>
    </location>
</feature>
<comment type="caution">
    <text evidence="2">The sequence shown here is derived from an EMBL/GenBank/DDBJ whole genome shotgun (WGS) entry which is preliminary data.</text>
</comment>
<dbReference type="EMBL" id="JACYFC010000001">
    <property type="protein sequence ID" value="MBD5769903.1"/>
    <property type="molecule type" value="Genomic_DNA"/>
</dbReference>
<proteinExistence type="predicted"/>
<keyword evidence="1" id="KW-0732">Signal</keyword>
<reference evidence="2 3" key="1">
    <citation type="submission" date="2020-09" db="EMBL/GenBank/DDBJ databases">
        <title>Marinomonas sp. nov., isolated from the cysticercosis algae of Qingdao, China.</title>
        <authorList>
            <person name="Sun X."/>
        </authorList>
    </citation>
    <scope>NUCLEOTIDE SEQUENCE [LARGE SCALE GENOMIC DNA]</scope>
    <source>
        <strain evidence="2 3">SM2066</strain>
    </source>
</reference>
<organism evidence="2 3">
    <name type="scientific">Marinomonas colpomeniae</name>
    <dbReference type="NCBI Taxonomy" id="2774408"/>
    <lineage>
        <taxon>Bacteria</taxon>
        <taxon>Pseudomonadati</taxon>
        <taxon>Pseudomonadota</taxon>
        <taxon>Gammaproteobacteria</taxon>
        <taxon>Oceanospirillales</taxon>
        <taxon>Oceanospirillaceae</taxon>
        <taxon>Marinomonas</taxon>
    </lineage>
</organism>
<gene>
    <name evidence="2" type="ORF">IF202_02460</name>
</gene>